<protein>
    <submittedName>
        <fullName evidence="4">Bifunctional AP-4-A phosphorylase/ADP sulfurylase</fullName>
    </submittedName>
</protein>
<dbReference type="Pfam" id="PF19327">
    <property type="entry name" value="Ap4A_phos_N"/>
    <property type="match status" value="1"/>
</dbReference>
<dbReference type="GO" id="GO:0009117">
    <property type="term" value="P:nucleotide metabolic process"/>
    <property type="evidence" value="ECO:0007669"/>
    <property type="project" value="InterPro"/>
</dbReference>
<evidence type="ECO:0000259" key="2">
    <source>
        <dbReference type="Pfam" id="PF09830"/>
    </source>
</evidence>
<dbReference type="GO" id="GO:0003877">
    <property type="term" value="F:ATP:ADP adenylyltransferase activity"/>
    <property type="evidence" value="ECO:0007669"/>
    <property type="project" value="InterPro"/>
</dbReference>
<organism evidence="4 5">
    <name type="scientific">Mortierella alpina</name>
    <name type="common">Oleaginous fungus</name>
    <name type="synonym">Mortierella renispora</name>
    <dbReference type="NCBI Taxonomy" id="64518"/>
    <lineage>
        <taxon>Eukaryota</taxon>
        <taxon>Fungi</taxon>
        <taxon>Fungi incertae sedis</taxon>
        <taxon>Mucoromycota</taxon>
        <taxon>Mortierellomycotina</taxon>
        <taxon>Mortierellomycetes</taxon>
        <taxon>Mortierellales</taxon>
        <taxon>Mortierellaceae</taxon>
        <taxon>Mortierella</taxon>
    </lineage>
</organism>
<dbReference type="Pfam" id="PF09830">
    <property type="entry name" value="ATP_transf"/>
    <property type="match status" value="1"/>
</dbReference>
<feature type="domain" description="Ap4A phosphorylase 1/2 N-terminal" evidence="3">
    <location>
        <begin position="82"/>
        <end position="178"/>
    </location>
</feature>
<dbReference type="OrthoDB" id="10267950at2759"/>
<dbReference type="InterPro" id="IPR036265">
    <property type="entry name" value="HIT-like_sf"/>
</dbReference>
<dbReference type="InterPro" id="IPR043171">
    <property type="entry name" value="Ap4A_phos1/2-like"/>
</dbReference>
<name>A0A9P6J6N0_MORAP</name>
<dbReference type="InterPro" id="IPR009163">
    <property type="entry name" value="Ap4A_phos1/2"/>
</dbReference>
<reference evidence="4" key="1">
    <citation type="journal article" date="2020" name="Fungal Divers.">
        <title>Resolving the Mortierellaceae phylogeny through synthesis of multi-gene phylogenetics and phylogenomics.</title>
        <authorList>
            <person name="Vandepol N."/>
            <person name="Liber J."/>
            <person name="Desiro A."/>
            <person name="Na H."/>
            <person name="Kennedy M."/>
            <person name="Barry K."/>
            <person name="Grigoriev I.V."/>
            <person name="Miller A.N."/>
            <person name="O'Donnell K."/>
            <person name="Stajich J.E."/>
            <person name="Bonito G."/>
        </authorList>
    </citation>
    <scope>NUCLEOTIDE SEQUENCE</scope>
    <source>
        <strain evidence="4">CK1249</strain>
    </source>
</reference>
<evidence type="ECO:0000259" key="3">
    <source>
        <dbReference type="Pfam" id="PF19327"/>
    </source>
</evidence>
<sequence length="371" mass="41780">MIPFLDGFDAKLSSAYKTALASGELIFTPSETYKIKETVYNIECQVSYAPALAKKPHGVLLTVEEDPRPKLDRPSTPVVKCVQNTNPFLPHTPALYVTDASEEHKILLNKFCIVPRHFLVVTKEFCQQTDPLTPEDMLAVWNTLKAVRNTRDALAFYNCGSRSGASQPHKHMQVLPLEEPAPIATLVRECSKRQPGKKENRPGDVFSVPFNCINHVILLPDPEKTDKSEEDILVEAYITLMDAMMMSIREYAEQETLSEQDRDLCSSLMSTSFAYSWILTREFMMIVPRKQESSHPVNGIALDINTLGFAGLVLAKTKEELELVQTRGVLEIVAETGFSFERTQRSPEEEAKHREQQEALEKQMGSALSFL</sequence>
<dbReference type="SUPFAM" id="SSF54197">
    <property type="entry name" value="HIT-like"/>
    <property type="match status" value="1"/>
</dbReference>
<dbReference type="Gene3D" id="3.30.428.70">
    <property type="match status" value="1"/>
</dbReference>
<gene>
    <name evidence="4" type="primary">APA2</name>
    <name evidence="4" type="ORF">BGZ70_007151</name>
</gene>
<keyword evidence="5" id="KW-1185">Reference proteome</keyword>
<comment type="caution">
    <text evidence="4">The sequence shown here is derived from an EMBL/GenBank/DDBJ whole genome shotgun (WGS) entry which is preliminary data.</text>
</comment>
<dbReference type="InterPro" id="IPR019200">
    <property type="entry name" value="ATP_adenylylTrfase_C"/>
</dbReference>
<feature type="region of interest" description="Disordered" evidence="1">
    <location>
        <begin position="342"/>
        <end position="371"/>
    </location>
</feature>
<accession>A0A9P6J6N0</accession>
<feature type="compositionally biased region" description="Basic and acidic residues" evidence="1">
    <location>
        <begin position="342"/>
        <end position="361"/>
    </location>
</feature>
<evidence type="ECO:0000256" key="1">
    <source>
        <dbReference type="SAM" id="MobiDB-lite"/>
    </source>
</evidence>
<dbReference type="GO" id="GO:0005524">
    <property type="term" value="F:ATP binding"/>
    <property type="evidence" value="ECO:0007669"/>
    <property type="project" value="InterPro"/>
</dbReference>
<feature type="domain" description="ATP adenylyltransferase C-terminal" evidence="2">
    <location>
        <begin position="208"/>
        <end position="338"/>
    </location>
</feature>
<dbReference type="PANTHER" id="PTHR38420:SF1">
    <property type="entry name" value="PUTATIVE (AFU_ORTHOLOGUE AFUA_5G14690)-RELATED"/>
    <property type="match status" value="1"/>
</dbReference>
<dbReference type="Proteomes" id="UP000738359">
    <property type="component" value="Unassembled WGS sequence"/>
</dbReference>
<evidence type="ECO:0000313" key="5">
    <source>
        <dbReference type="Proteomes" id="UP000738359"/>
    </source>
</evidence>
<proteinExistence type="predicted"/>
<dbReference type="EMBL" id="JAAAHY010000432">
    <property type="protein sequence ID" value="KAF9963837.1"/>
    <property type="molecule type" value="Genomic_DNA"/>
</dbReference>
<dbReference type="PANTHER" id="PTHR38420">
    <property type="entry name" value="AP-4-A PHOSPHORYLASE II"/>
    <property type="match status" value="1"/>
</dbReference>
<dbReference type="AlphaFoldDB" id="A0A9P6J6N0"/>
<evidence type="ECO:0000313" key="4">
    <source>
        <dbReference type="EMBL" id="KAF9963837.1"/>
    </source>
</evidence>
<dbReference type="InterPro" id="IPR045759">
    <property type="entry name" value="Ap4A_phos1/2_N"/>
</dbReference>